<name>A0A8X6W1L7_TRICX</name>
<dbReference type="AlphaFoldDB" id="A0A8X6W1L7"/>
<evidence type="ECO:0000313" key="1">
    <source>
        <dbReference type="EMBL" id="GFY26439.1"/>
    </source>
</evidence>
<protein>
    <submittedName>
        <fullName evidence="1">Uncharacterized protein</fullName>
    </submittedName>
</protein>
<reference evidence="1" key="1">
    <citation type="submission" date="2020-08" db="EMBL/GenBank/DDBJ databases">
        <title>Multicomponent nature underlies the extraordinary mechanical properties of spider dragline silk.</title>
        <authorList>
            <person name="Kono N."/>
            <person name="Nakamura H."/>
            <person name="Mori M."/>
            <person name="Yoshida Y."/>
            <person name="Ohtoshi R."/>
            <person name="Malay A.D."/>
            <person name="Moran D.A.P."/>
            <person name="Tomita M."/>
            <person name="Numata K."/>
            <person name="Arakawa K."/>
        </authorList>
    </citation>
    <scope>NUCLEOTIDE SEQUENCE</scope>
</reference>
<keyword evidence="2" id="KW-1185">Reference proteome</keyword>
<dbReference type="EMBL" id="BMAU01021376">
    <property type="protein sequence ID" value="GFY26439.1"/>
    <property type="molecule type" value="Genomic_DNA"/>
</dbReference>
<gene>
    <name evidence="1" type="ORF">TNCV_2877711</name>
</gene>
<evidence type="ECO:0000313" key="2">
    <source>
        <dbReference type="Proteomes" id="UP000887159"/>
    </source>
</evidence>
<sequence length="82" mass="9214">MVLGGKLRVAIESQQPQCIDTEVRVQRDDHQAIVRVDFLDIGGQLPSMGKYGENMHERTMDKVGGTSTDLIFNILDDKKIQI</sequence>
<proteinExistence type="predicted"/>
<accession>A0A8X6W1L7</accession>
<dbReference type="Proteomes" id="UP000887159">
    <property type="component" value="Unassembled WGS sequence"/>
</dbReference>
<organism evidence="1 2">
    <name type="scientific">Trichonephila clavipes</name>
    <name type="common">Golden silk orbweaver</name>
    <name type="synonym">Nephila clavipes</name>
    <dbReference type="NCBI Taxonomy" id="2585209"/>
    <lineage>
        <taxon>Eukaryota</taxon>
        <taxon>Metazoa</taxon>
        <taxon>Ecdysozoa</taxon>
        <taxon>Arthropoda</taxon>
        <taxon>Chelicerata</taxon>
        <taxon>Arachnida</taxon>
        <taxon>Araneae</taxon>
        <taxon>Araneomorphae</taxon>
        <taxon>Entelegynae</taxon>
        <taxon>Araneoidea</taxon>
        <taxon>Nephilidae</taxon>
        <taxon>Trichonephila</taxon>
    </lineage>
</organism>
<comment type="caution">
    <text evidence="1">The sequence shown here is derived from an EMBL/GenBank/DDBJ whole genome shotgun (WGS) entry which is preliminary data.</text>
</comment>